<organism evidence="3 4">
    <name type="scientific">Petrolisthes cinctipes</name>
    <name type="common">Flat porcelain crab</name>
    <dbReference type="NCBI Taxonomy" id="88211"/>
    <lineage>
        <taxon>Eukaryota</taxon>
        <taxon>Metazoa</taxon>
        <taxon>Ecdysozoa</taxon>
        <taxon>Arthropoda</taxon>
        <taxon>Crustacea</taxon>
        <taxon>Multicrustacea</taxon>
        <taxon>Malacostraca</taxon>
        <taxon>Eumalacostraca</taxon>
        <taxon>Eucarida</taxon>
        <taxon>Decapoda</taxon>
        <taxon>Pleocyemata</taxon>
        <taxon>Anomura</taxon>
        <taxon>Galatheoidea</taxon>
        <taxon>Porcellanidae</taxon>
        <taxon>Petrolisthes</taxon>
    </lineage>
</organism>
<evidence type="ECO:0000313" key="4">
    <source>
        <dbReference type="Proteomes" id="UP001286313"/>
    </source>
</evidence>
<dbReference type="SUPFAM" id="SSF56112">
    <property type="entry name" value="Protein kinase-like (PK-like)"/>
    <property type="match status" value="1"/>
</dbReference>
<protein>
    <recommendedName>
        <fullName evidence="2">Protein kinase domain-containing protein</fullName>
    </recommendedName>
</protein>
<feature type="compositionally biased region" description="Polar residues" evidence="1">
    <location>
        <begin position="33"/>
        <end position="60"/>
    </location>
</feature>
<dbReference type="Proteomes" id="UP001286313">
    <property type="component" value="Unassembled WGS sequence"/>
</dbReference>
<dbReference type="PROSITE" id="PS50011">
    <property type="entry name" value="PROTEIN_KINASE_DOM"/>
    <property type="match status" value="1"/>
</dbReference>
<name>A0AAE1BG40_PETCI</name>
<dbReference type="EMBL" id="JAWQEG010009260">
    <property type="protein sequence ID" value="KAK3848934.1"/>
    <property type="molecule type" value="Genomic_DNA"/>
</dbReference>
<dbReference type="SUPFAM" id="SSF56672">
    <property type="entry name" value="DNA/RNA polymerases"/>
    <property type="match status" value="1"/>
</dbReference>
<dbReference type="InterPro" id="IPR011009">
    <property type="entry name" value="Kinase-like_dom_sf"/>
</dbReference>
<dbReference type="PANTHER" id="PTHR37984:SF5">
    <property type="entry name" value="PROTEIN NYNRIN-LIKE"/>
    <property type="match status" value="1"/>
</dbReference>
<reference evidence="3" key="1">
    <citation type="submission" date="2023-10" db="EMBL/GenBank/DDBJ databases">
        <title>Genome assemblies of two species of porcelain crab, Petrolisthes cinctipes and Petrolisthes manimaculis (Anomura: Porcellanidae).</title>
        <authorList>
            <person name="Angst P."/>
        </authorList>
    </citation>
    <scope>NUCLEOTIDE SEQUENCE</scope>
    <source>
        <strain evidence="3">PB745_01</strain>
        <tissue evidence="3">Gill</tissue>
    </source>
</reference>
<evidence type="ECO:0000256" key="1">
    <source>
        <dbReference type="SAM" id="MobiDB-lite"/>
    </source>
</evidence>
<keyword evidence="4" id="KW-1185">Reference proteome</keyword>
<gene>
    <name evidence="3" type="ORF">Pcinc_044290</name>
</gene>
<evidence type="ECO:0000313" key="3">
    <source>
        <dbReference type="EMBL" id="KAK3848934.1"/>
    </source>
</evidence>
<feature type="region of interest" description="Disordered" evidence="1">
    <location>
        <begin position="33"/>
        <end position="72"/>
    </location>
</feature>
<sequence length="765" mass="88073">MESESLQLSVYSVQSDVWSYGVLLWEMATRGQTPYKTAPTNHRAASTTAPRESSSPTLVRSTGERGWRTTNMPRSNTYATALMRAPEERNHTAYYHSLAHTPGAREWSRNNWPHHQTPTPVFEERETCKCSRLLLSSFIFLTPYSPLHNTLPSSEILTRLSSFTVHPSLLHQNQSNDEVIRLVVQGRAVLPRPRHTPTPFSRLMRRCWRYESKFRPAFLTITKFLLKHTSPEYQHKFEQVSFYHSRANDYTRLPNDRGKFSLEPSCCIKVNSEGESYVPLTNLTKCKKPGQILGTSTVIDEVDIRSLKHVGERQENLALPTLQSEKTIVATVGHVDNALLPTMDEAHYGVNQRDHLQSIVKELEWPHFPESQKKELTELILDNHELFILDAREIGTLKVAEAHLDTIDSDAVRMPLYRHPENSKKAIAEIIEEMIEKDVNEESTAAYLAPIVLVSKPDGSKRMCIDYRGLNKKVKVDIQPLPRLDELVEESAGKKYYCVLDMKDAYLQVRPVGVVRETVDLTQERTETHLLGLTVWKIKEAQRKDSTWNQVIRYLEGSKLQKKMSGMSISILFVTRLSRQLLKRSRQMYAEKTLNEAVHTSLGTSPFFAFYGRHPNRELGELQFPEDEDCAGRLNVKLLLKETLHRMTSKYLRQANEGRKNNSITAGELVWVYLEESLPGTASKLNRKWEGPYKIIRNIDGGRAYELENVFDGTILRRAGDKIKRYVERNTLLRTVEQKFLTKEEEEEVLPTSRTRKPPDRLQYT</sequence>
<dbReference type="InterPro" id="IPR000719">
    <property type="entry name" value="Prot_kinase_dom"/>
</dbReference>
<dbReference type="PANTHER" id="PTHR37984">
    <property type="entry name" value="PROTEIN CBG26694"/>
    <property type="match status" value="1"/>
</dbReference>
<dbReference type="InterPro" id="IPR043502">
    <property type="entry name" value="DNA/RNA_pol_sf"/>
</dbReference>
<dbReference type="Gene3D" id="1.10.510.10">
    <property type="entry name" value="Transferase(Phosphotransferase) domain 1"/>
    <property type="match status" value="2"/>
</dbReference>
<evidence type="ECO:0000259" key="2">
    <source>
        <dbReference type="PROSITE" id="PS50011"/>
    </source>
</evidence>
<dbReference type="InterPro" id="IPR050951">
    <property type="entry name" value="Retrovirus_Pol_polyprotein"/>
</dbReference>
<dbReference type="GO" id="GO:0071897">
    <property type="term" value="P:DNA biosynthetic process"/>
    <property type="evidence" value="ECO:0007669"/>
    <property type="project" value="UniProtKB-ARBA"/>
</dbReference>
<dbReference type="GO" id="GO:0004672">
    <property type="term" value="F:protein kinase activity"/>
    <property type="evidence" value="ECO:0007669"/>
    <property type="project" value="InterPro"/>
</dbReference>
<dbReference type="InterPro" id="IPR001245">
    <property type="entry name" value="Ser-Thr/Tyr_kinase_cat_dom"/>
</dbReference>
<dbReference type="AlphaFoldDB" id="A0AAE1BG40"/>
<dbReference type="Gene3D" id="3.10.10.10">
    <property type="entry name" value="HIV Type 1 Reverse Transcriptase, subunit A, domain 1"/>
    <property type="match status" value="1"/>
</dbReference>
<feature type="region of interest" description="Disordered" evidence="1">
    <location>
        <begin position="744"/>
        <end position="765"/>
    </location>
</feature>
<dbReference type="GO" id="GO:0005524">
    <property type="term" value="F:ATP binding"/>
    <property type="evidence" value="ECO:0007669"/>
    <property type="project" value="InterPro"/>
</dbReference>
<proteinExistence type="predicted"/>
<feature type="domain" description="Protein kinase" evidence="2">
    <location>
        <begin position="1"/>
        <end position="238"/>
    </location>
</feature>
<comment type="caution">
    <text evidence="3">The sequence shown here is derived from an EMBL/GenBank/DDBJ whole genome shotgun (WGS) entry which is preliminary data.</text>
</comment>
<accession>A0AAE1BG40</accession>
<dbReference type="Pfam" id="PF07714">
    <property type="entry name" value="PK_Tyr_Ser-Thr"/>
    <property type="match status" value="2"/>
</dbReference>
<dbReference type="CDD" id="cd01647">
    <property type="entry name" value="RT_LTR"/>
    <property type="match status" value="1"/>
</dbReference>